<evidence type="ECO:0000256" key="2">
    <source>
        <dbReference type="SAM" id="Phobius"/>
    </source>
</evidence>
<dbReference type="Pfam" id="PF13531">
    <property type="entry name" value="SBP_bac_11"/>
    <property type="match status" value="1"/>
</dbReference>
<dbReference type="SUPFAM" id="SSF53300">
    <property type="entry name" value="vWA-like"/>
    <property type="match status" value="1"/>
</dbReference>
<feature type="domain" description="VWFA" evidence="3">
    <location>
        <begin position="490"/>
        <end position="677"/>
    </location>
</feature>
<dbReference type="OrthoDB" id="5171781at2"/>
<feature type="compositionally biased region" description="Basic and acidic residues" evidence="1">
    <location>
        <begin position="102"/>
        <end position="112"/>
    </location>
</feature>
<feature type="compositionally biased region" description="Acidic residues" evidence="1">
    <location>
        <begin position="44"/>
        <end position="54"/>
    </location>
</feature>
<dbReference type="InterPro" id="IPR002035">
    <property type="entry name" value="VWF_A"/>
</dbReference>
<keyword evidence="2" id="KW-0472">Membrane</keyword>
<feature type="compositionally biased region" description="Pro residues" evidence="1">
    <location>
        <begin position="75"/>
        <end position="91"/>
    </location>
</feature>
<evidence type="ECO:0000313" key="4">
    <source>
        <dbReference type="EMBL" id="OJZ74181.1"/>
    </source>
</evidence>
<keyword evidence="2" id="KW-1133">Transmembrane helix</keyword>
<protein>
    <recommendedName>
        <fullName evidence="3">VWFA domain-containing protein</fullName>
    </recommendedName>
</protein>
<feature type="region of interest" description="Disordered" evidence="1">
    <location>
        <begin position="1"/>
        <end position="112"/>
    </location>
</feature>
<dbReference type="InterPro" id="IPR036465">
    <property type="entry name" value="vWFA_dom_sf"/>
</dbReference>
<accession>A0A1Q4HWV3</accession>
<comment type="caution">
    <text evidence="4">The sequence shown here is derived from an EMBL/GenBank/DDBJ whole genome shotgun (WGS) entry which is preliminary data.</text>
</comment>
<evidence type="ECO:0000259" key="3">
    <source>
        <dbReference type="SMART" id="SM00327"/>
    </source>
</evidence>
<dbReference type="SMART" id="SM00327">
    <property type="entry name" value="VWA"/>
    <property type="match status" value="1"/>
</dbReference>
<dbReference type="Gene3D" id="3.40.50.410">
    <property type="entry name" value="von Willebrand factor, type A domain"/>
    <property type="match status" value="1"/>
</dbReference>
<dbReference type="EMBL" id="MPNT01000007">
    <property type="protein sequence ID" value="OJZ74181.1"/>
    <property type="molecule type" value="Genomic_DNA"/>
</dbReference>
<evidence type="ECO:0000256" key="1">
    <source>
        <dbReference type="SAM" id="MobiDB-lite"/>
    </source>
</evidence>
<keyword evidence="2" id="KW-0812">Transmembrane</keyword>
<gene>
    <name evidence="4" type="ORF">BRW65_10175</name>
</gene>
<reference evidence="4 5" key="1">
    <citation type="submission" date="2016-11" db="EMBL/GenBank/DDBJ databases">
        <title>Genome sequences of unsequenced Mycobacteria.</title>
        <authorList>
            <person name="Greninger A.L."/>
            <person name="Fang F."/>
            <person name="Jerome K.R."/>
        </authorList>
    </citation>
    <scope>NUCLEOTIDE SEQUENCE [LARGE SCALE GENOMIC DNA]</scope>
    <source>
        <strain evidence="4 5">M11</strain>
    </source>
</reference>
<dbReference type="SUPFAM" id="SSF53850">
    <property type="entry name" value="Periplasmic binding protein-like II"/>
    <property type="match status" value="1"/>
</dbReference>
<name>A0A1Q4HWV3_9MYCO</name>
<evidence type="ECO:0000313" key="5">
    <source>
        <dbReference type="Proteomes" id="UP000186438"/>
    </source>
</evidence>
<feature type="compositionally biased region" description="Basic and acidic residues" evidence="1">
    <location>
        <begin position="23"/>
        <end position="43"/>
    </location>
</feature>
<dbReference type="RefSeq" id="WP_073874212.1">
    <property type="nucleotide sequence ID" value="NZ_MPNT01000007.1"/>
</dbReference>
<dbReference type="AlphaFoldDB" id="A0A1Q4HWV3"/>
<proteinExistence type="predicted"/>
<keyword evidence="5" id="KW-1185">Reference proteome</keyword>
<sequence length="684" mass="70162">MGRHSLPDPEDSVDQPYESGEADDGRRDAVGEDDWDAGRHPAEDDFADADDFSAGEEPYGAEDAFAGDTADEYPEFPPRQPGPPASEPPAASPSLFRGGHRGLGDWRGGHRSEAGRRGVSIGVIVALVAVVVVVGTVILWSFFGDALSNRSHKAAGRCVGGTAMVAVIADPSIADSVQQFAQSYNSSAGPIGDHCVQVSVKPAGSDAVLNGFIGKWPAEMGGQPALWVPGSSVSAARLAGATAQKTITDSRSLVTSPVVLAVRPELASALGNQNWAALPGLQTNPSGLAGVNLPAWGPLRLAVPTNGNGDAAFLAGEAIAAESAPPGAPATQGTGAVRAVLNGQPKLADNSLTEAMNTLLKPGDAAAAPVHAVITTEQQLFQRGQSLSDAKGALASWLPSGPVPVADYPTVLLSGPWLNQDQTAAASEFARYMHKPEQLAKLAKAGFRVNRVTPPSSPVTTFPALPATLSVGDDAMRATLAEAMAAPSSGLAATIMLDQSMPGQEGGKTRLANVIAALQDKIKALPPTSVVGLWTFDGHEGRSEVPGGPLGDPVNPTSGQPRSAALAAALDKQYSSAGGAVSFTTLRMIYQELQANYHAGQTNSILVITAGPHTDQTLDGPGLQDFIRKSADPAKPIAVNVIDFGGDPDRATWEAVAQLSGGGYQNLATSASPDLAAALNAFLS</sequence>
<feature type="transmembrane region" description="Helical" evidence="2">
    <location>
        <begin position="119"/>
        <end position="143"/>
    </location>
</feature>
<dbReference type="Proteomes" id="UP000186438">
    <property type="component" value="Unassembled WGS sequence"/>
</dbReference>
<organism evidence="4 5">
    <name type="scientific">Mycobacterium paraffinicum</name>
    <dbReference type="NCBI Taxonomy" id="53378"/>
    <lineage>
        <taxon>Bacteria</taxon>
        <taxon>Bacillati</taxon>
        <taxon>Actinomycetota</taxon>
        <taxon>Actinomycetes</taxon>
        <taxon>Mycobacteriales</taxon>
        <taxon>Mycobacteriaceae</taxon>
        <taxon>Mycobacterium</taxon>
    </lineage>
</organism>
<dbReference type="STRING" id="53378.BRW65_10175"/>